<dbReference type="SUPFAM" id="SSF53474">
    <property type="entry name" value="alpha/beta-Hydrolases"/>
    <property type="match status" value="1"/>
</dbReference>
<accession>A0A4D6J468</accession>
<evidence type="ECO:0000256" key="6">
    <source>
        <dbReference type="RuleBase" id="RU361235"/>
    </source>
</evidence>
<dbReference type="InterPro" id="IPR002018">
    <property type="entry name" value="CarbesteraseB"/>
</dbReference>
<reference evidence="8" key="1">
    <citation type="submission" date="2018-03" db="EMBL/GenBank/DDBJ databases">
        <authorList>
            <person name="Sheng S."/>
        </authorList>
    </citation>
    <scope>NUCLEOTIDE SEQUENCE</scope>
</reference>
<keyword evidence="4" id="KW-1015">Disulfide bond</keyword>
<protein>
    <recommendedName>
        <fullName evidence="6">Carboxylic ester hydrolase</fullName>
        <ecNumber evidence="6">3.1.1.-</ecNumber>
    </recommendedName>
</protein>
<keyword evidence="3 6" id="KW-0378">Hydrolase</keyword>
<evidence type="ECO:0000256" key="2">
    <source>
        <dbReference type="ARBA" id="ARBA00022487"/>
    </source>
</evidence>
<keyword evidence="5" id="KW-0325">Glycoprotein</keyword>
<evidence type="ECO:0000259" key="7">
    <source>
        <dbReference type="Pfam" id="PF00135"/>
    </source>
</evidence>
<dbReference type="InterPro" id="IPR019826">
    <property type="entry name" value="Carboxylesterase_B_AS"/>
</dbReference>
<dbReference type="Gene3D" id="3.40.50.1820">
    <property type="entry name" value="alpha/beta hydrolase"/>
    <property type="match status" value="1"/>
</dbReference>
<dbReference type="PANTHER" id="PTHR43142">
    <property type="entry name" value="CARBOXYLIC ESTER HYDROLASE"/>
    <property type="match status" value="1"/>
</dbReference>
<dbReference type="InterPro" id="IPR029058">
    <property type="entry name" value="AB_hydrolase_fold"/>
</dbReference>
<organism evidence="8">
    <name type="scientific">Meteorus pulchricornis</name>
    <dbReference type="NCBI Taxonomy" id="51522"/>
    <lineage>
        <taxon>Eukaryota</taxon>
        <taxon>Metazoa</taxon>
        <taxon>Ecdysozoa</taxon>
        <taxon>Arthropoda</taxon>
        <taxon>Hexapoda</taxon>
        <taxon>Insecta</taxon>
        <taxon>Pterygota</taxon>
        <taxon>Neoptera</taxon>
        <taxon>Endopterygota</taxon>
        <taxon>Hymenoptera</taxon>
        <taxon>Apocrita</taxon>
        <taxon>Ichneumonoidea</taxon>
        <taxon>Braconidae</taxon>
        <taxon>Meteorinae</taxon>
        <taxon>Meteorus</taxon>
    </lineage>
</organism>
<dbReference type="PROSITE" id="PS00122">
    <property type="entry name" value="CARBOXYLESTERASE_B_1"/>
    <property type="match status" value="1"/>
</dbReference>
<dbReference type="PANTHER" id="PTHR43142:SF12">
    <property type="entry name" value="CARBOXYLESTERASE TYPE B DOMAIN-CONTAINING PROTEIN-RELATED"/>
    <property type="match status" value="1"/>
</dbReference>
<dbReference type="EMBL" id="MH085026">
    <property type="protein sequence ID" value="QCC89026.1"/>
    <property type="molecule type" value="mRNA"/>
</dbReference>
<evidence type="ECO:0000256" key="1">
    <source>
        <dbReference type="ARBA" id="ARBA00005964"/>
    </source>
</evidence>
<evidence type="ECO:0000256" key="5">
    <source>
        <dbReference type="ARBA" id="ARBA00023180"/>
    </source>
</evidence>
<dbReference type="GO" id="GO:0052689">
    <property type="term" value="F:carboxylic ester hydrolase activity"/>
    <property type="evidence" value="ECO:0007669"/>
    <property type="project" value="UniProtKB-KW"/>
</dbReference>
<proteinExistence type="evidence at transcript level"/>
<sequence>MAKKCSALLTVMANTRIFIPFVLLSLIICGINGRAVYSEIRTSLGGIIGTSFITRNGRNISAFLRIPYAQPPIGYLRFQNPLAALPWKGILVADKIAPPCPQIDDYGKFIGVEDCLFLNVYTPRIDVNTSYPTMVYLHGGAFQKGDARPSYLGPDFILDKDVVLVTLHYRLGPLGFLSTGDTSAPGNFGLKDQALALRWVQENIENFGGDPKSVTLFGHSAGSASVNFQVLSPTTKGLFHRFIAQSGSALSPWAFSPSNKYKEYAFRLGQSLNCSTNSSELLIDCLREVEPYILLSNKGVFSGVQELSGVTWVPTDEPDISGAFLTEHPLQYILQNKIPDLPNINGVVKNEGLVVTAKLYANDTLYDEVVGDISHFLRLLSTVFSKDKDPDKVANALNDFYFKDIDSTNKSQVLSKLTDLIGDVSFTFPQLLQLQLVSERIKSPCYLYSFEYRGKYSKTAFILNNDRNIGITHADELIYLYPSSPELFNTTEAVKLSELDYRMIDIMIDMWTNFAITGVPTTNYSDDPHVWKPFWRENFYLQISANMKNGISLSQRSELLEKRMHFLALEMIKLNFG</sequence>
<dbReference type="InterPro" id="IPR019819">
    <property type="entry name" value="Carboxylesterase_B_CS"/>
</dbReference>
<name>A0A4D6J468_9HYME</name>
<keyword evidence="2" id="KW-0719">Serine esterase</keyword>
<feature type="domain" description="Carboxylesterase type B" evidence="7">
    <location>
        <begin position="39"/>
        <end position="554"/>
    </location>
</feature>
<evidence type="ECO:0000256" key="4">
    <source>
        <dbReference type="ARBA" id="ARBA00023157"/>
    </source>
</evidence>
<evidence type="ECO:0000313" key="8">
    <source>
        <dbReference type="EMBL" id="QCC89026.1"/>
    </source>
</evidence>
<dbReference type="AlphaFoldDB" id="A0A4D6J468"/>
<comment type="similarity">
    <text evidence="1 6">Belongs to the type-B carboxylesterase/lipase family.</text>
</comment>
<evidence type="ECO:0000256" key="3">
    <source>
        <dbReference type="ARBA" id="ARBA00022801"/>
    </source>
</evidence>
<dbReference type="Pfam" id="PF00135">
    <property type="entry name" value="COesterase"/>
    <property type="match status" value="1"/>
</dbReference>
<dbReference type="EC" id="3.1.1.-" evidence="6"/>
<dbReference type="PROSITE" id="PS00941">
    <property type="entry name" value="CARBOXYLESTERASE_B_2"/>
    <property type="match status" value="1"/>
</dbReference>